<dbReference type="PANTHER" id="PTHR30055:SF234">
    <property type="entry name" value="HTH-TYPE TRANSCRIPTIONAL REGULATOR BETI"/>
    <property type="match status" value="1"/>
</dbReference>
<dbReference type="RefSeq" id="WP_169802477.1">
    <property type="nucleotide sequence ID" value="NZ_CP136137.1"/>
</dbReference>
<keyword evidence="1" id="KW-0805">Transcription regulation</keyword>
<feature type="domain" description="HTH tetR-type" evidence="5">
    <location>
        <begin position="13"/>
        <end position="73"/>
    </location>
</feature>
<evidence type="ECO:0000259" key="5">
    <source>
        <dbReference type="PROSITE" id="PS50977"/>
    </source>
</evidence>
<evidence type="ECO:0000256" key="3">
    <source>
        <dbReference type="ARBA" id="ARBA00023163"/>
    </source>
</evidence>
<reference evidence="6 7" key="1">
    <citation type="journal article" date="2023" name="Virus Evol.">
        <title>Computational host range prediction-The good, the bad, and the ugly.</title>
        <authorList>
            <person name="Howell A.A."/>
            <person name="Versoza C.J."/>
            <person name="Pfeifer S.P."/>
        </authorList>
    </citation>
    <scope>NUCLEOTIDE SEQUENCE [LARGE SCALE GENOMIC DNA]</scope>
    <source>
        <strain evidence="6 7">1610/1b</strain>
    </source>
</reference>
<organism evidence="6 7">
    <name type="scientific">Gordonia hydrophobica</name>
    <dbReference type="NCBI Taxonomy" id="40516"/>
    <lineage>
        <taxon>Bacteria</taxon>
        <taxon>Bacillati</taxon>
        <taxon>Actinomycetota</taxon>
        <taxon>Actinomycetes</taxon>
        <taxon>Mycobacteriales</taxon>
        <taxon>Gordoniaceae</taxon>
        <taxon>Gordonia</taxon>
    </lineage>
</organism>
<dbReference type="SUPFAM" id="SSF46689">
    <property type="entry name" value="Homeodomain-like"/>
    <property type="match status" value="1"/>
</dbReference>
<keyword evidence="3" id="KW-0804">Transcription</keyword>
<dbReference type="Pfam" id="PF00440">
    <property type="entry name" value="TetR_N"/>
    <property type="match status" value="1"/>
</dbReference>
<dbReference type="InterPro" id="IPR050109">
    <property type="entry name" value="HTH-type_TetR-like_transc_reg"/>
</dbReference>
<keyword evidence="7" id="KW-1185">Reference proteome</keyword>
<feature type="DNA-binding region" description="H-T-H motif" evidence="4">
    <location>
        <begin position="36"/>
        <end position="55"/>
    </location>
</feature>
<dbReference type="EMBL" id="CP136137">
    <property type="protein sequence ID" value="WYY08742.1"/>
    <property type="molecule type" value="Genomic_DNA"/>
</dbReference>
<keyword evidence="2 4" id="KW-0238">DNA-binding</keyword>
<protein>
    <submittedName>
        <fullName evidence="6">TetR/AcrR family transcriptional regulator</fullName>
    </submittedName>
</protein>
<dbReference type="Gene3D" id="1.10.357.10">
    <property type="entry name" value="Tetracycline Repressor, domain 2"/>
    <property type="match status" value="1"/>
</dbReference>
<evidence type="ECO:0000256" key="1">
    <source>
        <dbReference type="ARBA" id="ARBA00023015"/>
    </source>
</evidence>
<evidence type="ECO:0000256" key="4">
    <source>
        <dbReference type="PROSITE-ProRule" id="PRU00335"/>
    </source>
</evidence>
<evidence type="ECO:0000256" key="2">
    <source>
        <dbReference type="ARBA" id="ARBA00023125"/>
    </source>
</evidence>
<dbReference type="PROSITE" id="PS50977">
    <property type="entry name" value="HTH_TETR_2"/>
    <property type="match status" value="1"/>
</dbReference>
<evidence type="ECO:0000313" key="7">
    <source>
        <dbReference type="Proteomes" id="UP001479933"/>
    </source>
</evidence>
<dbReference type="PANTHER" id="PTHR30055">
    <property type="entry name" value="HTH-TYPE TRANSCRIPTIONAL REGULATOR RUTR"/>
    <property type="match status" value="1"/>
</dbReference>
<dbReference type="InterPro" id="IPR001647">
    <property type="entry name" value="HTH_TetR"/>
</dbReference>
<dbReference type="Proteomes" id="UP001479933">
    <property type="component" value="Chromosome"/>
</dbReference>
<name>A0ABZ2U4Z0_9ACTN</name>
<proteinExistence type="predicted"/>
<evidence type="ECO:0000313" key="6">
    <source>
        <dbReference type="EMBL" id="WYY08742.1"/>
    </source>
</evidence>
<dbReference type="InterPro" id="IPR009057">
    <property type="entry name" value="Homeodomain-like_sf"/>
</dbReference>
<sequence length="212" mass="23211">MSNRAPKRRLGVSKRRQQILDVTLQIVGDESFNAATPARIAREADIHRSLIYHQFGDMSGLFVALIERERRRAARSLAVCILPEVAGKRGGERLTAALAGAVRAVDSRPATWRLFLIPPEGAPPAYHRNLEAAQTVVRNRLHKALTDLGPSIVPSPDLAAQVLHAAGREILLYRLRHPESTAVAETMAALNAVVAQLSSSVVNTPRDNERRS</sequence>
<gene>
    <name evidence="6" type="ORF">RVF87_06695</name>
</gene>
<accession>A0ABZ2U4Z0</accession>